<keyword evidence="6 13" id="KW-0441">Lipid A biosynthesis</keyword>
<keyword evidence="15" id="KW-1185">Reference proteome</keyword>
<evidence type="ECO:0000256" key="11">
    <source>
        <dbReference type="ARBA" id="ARBA00023098"/>
    </source>
</evidence>
<dbReference type="InterPro" id="IPR003758">
    <property type="entry name" value="LpxK"/>
</dbReference>
<evidence type="ECO:0000256" key="1">
    <source>
        <dbReference type="ARBA" id="ARBA00002274"/>
    </source>
</evidence>
<evidence type="ECO:0000256" key="9">
    <source>
        <dbReference type="ARBA" id="ARBA00022777"/>
    </source>
</evidence>
<dbReference type="InterPro" id="IPR027417">
    <property type="entry name" value="P-loop_NTPase"/>
</dbReference>
<keyword evidence="7 13" id="KW-0808">Transferase</keyword>
<evidence type="ECO:0000256" key="7">
    <source>
        <dbReference type="ARBA" id="ARBA00022679"/>
    </source>
</evidence>
<comment type="caution">
    <text evidence="14">The sequence shown here is derived from an EMBL/GenBank/DDBJ whole genome shotgun (WGS) entry which is preliminary data.</text>
</comment>
<protein>
    <recommendedName>
        <fullName evidence="4 13">Tetraacyldisaccharide 4'-kinase</fullName>
        <ecNumber evidence="3 13">2.7.1.130</ecNumber>
    </recommendedName>
    <alternativeName>
        <fullName evidence="12 13">Lipid A 4'-kinase</fullName>
    </alternativeName>
</protein>
<dbReference type="PANTHER" id="PTHR42724:SF1">
    <property type="entry name" value="TETRAACYLDISACCHARIDE 4'-KINASE, MITOCHONDRIAL-RELATED"/>
    <property type="match status" value="1"/>
</dbReference>
<dbReference type="PANTHER" id="PTHR42724">
    <property type="entry name" value="TETRAACYLDISACCHARIDE 4'-KINASE"/>
    <property type="match status" value="1"/>
</dbReference>
<evidence type="ECO:0000313" key="15">
    <source>
        <dbReference type="Proteomes" id="UP001172083"/>
    </source>
</evidence>
<evidence type="ECO:0000256" key="3">
    <source>
        <dbReference type="ARBA" id="ARBA00012071"/>
    </source>
</evidence>
<dbReference type="RefSeq" id="WP_346756880.1">
    <property type="nucleotide sequence ID" value="NZ_JAUJEB010000001.1"/>
</dbReference>
<evidence type="ECO:0000256" key="12">
    <source>
        <dbReference type="ARBA" id="ARBA00029757"/>
    </source>
</evidence>
<keyword evidence="11 13" id="KW-0443">Lipid metabolism</keyword>
<dbReference type="SUPFAM" id="SSF52540">
    <property type="entry name" value="P-loop containing nucleoside triphosphate hydrolases"/>
    <property type="match status" value="1"/>
</dbReference>
<dbReference type="HAMAP" id="MF_00409">
    <property type="entry name" value="LpxK"/>
    <property type="match status" value="1"/>
</dbReference>
<keyword evidence="8 13" id="KW-0547">Nucleotide-binding</keyword>
<keyword evidence="5 13" id="KW-0444">Lipid biosynthesis</keyword>
<keyword evidence="10 13" id="KW-0067">ATP-binding</keyword>
<dbReference type="NCBIfam" id="TIGR00682">
    <property type="entry name" value="lpxK"/>
    <property type="match status" value="1"/>
</dbReference>
<gene>
    <name evidence="13 14" type="primary">lpxK</name>
    <name evidence="14" type="ORF">QQ020_05785</name>
</gene>
<evidence type="ECO:0000256" key="4">
    <source>
        <dbReference type="ARBA" id="ARBA00016436"/>
    </source>
</evidence>
<name>A0ABT8L5P4_9BACT</name>
<evidence type="ECO:0000313" key="14">
    <source>
        <dbReference type="EMBL" id="MDN5211548.1"/>
    </source>
</evidence>
<organism evidence="14 15">
    <name type="scientific">Agaribacillus aureus</name>
    <dbReference type="NCBI Taxonomy" id="3051825"/>
    <lineage>
        <taxon>Bacteria</taxon>
        <taxon>Pseudomonadati</taxon>
        <taxon>Bacteroidota</taxon>
        <taxon>Cytophagia</taxon>
        <taxon>Cytophagales</taxon>
        <taxon>Splendidivirgaceae</taxon>
        <taxon>Agaribacillus</taxon>
    </lineage>
</organism>
<sequence length="354" mass="40809">MQLLALLLSPFTLIYYALTRFRNHLFDIGYKKSVQFDHMVIAVGNLSVGGTGKTPMVEYLIRLLGKEYKLATLSRGYGRKSKGFRMATETDDASSIGDEPFQFYWKYGSQVKVAVGEERALAIPEIIFNDPDNQIILLDDAYQHRTVTPDFNILLTNYNRPFYHDWVLPSGRLREPRKGAKRADMIVVTKCPTNLDMGEMQEIGTKIRKYAGADMPVFFSAVKYLDPKPAFQQRLPLQFSENIYLLTGIANAKPLAQYIAATYKLLHHKAFKDHHHYTPKDVKEVITHFKQFGERNKIILTTEKDIVKLMSESLKREIQQVPVFYLPIECYFLENGHIFDAELRKAVEINVERD</sequence>
<comment type="catalytic activity">
    <reaction evidence="13">
        <text>a lipid A disaccharide + ATP = a lipid IVA + ADP + H(+)</text>
        <dbReference type="Rhea" id="RHEA:67840"/>
        <dbReference type="ChEBI" id="CHEBI:15378"/>
        <dbReference type="ChEBI" id="CHEBI:30616"/>
        <dbReference type="ChEBI" id="CHEBI:176343"/>
        <dbReference type="ChEBI" id="CHEBI:176425"/>
        <dbReference type="ChEBI" id="CHEBI:456216"/>
        <dbReference type="EC" id="2.7.1.130"/>
    </reaction>
</comment>
<dbReference type="Proteomes" id="UP001172083">
    <property type="component" value="Unassembled WGS sequence"/>
</dbReference>
<evidence type="ECO:0000256" key="6">
    <source>
        <dbReference type="ARBA" id="ARBA00022556"/>
    </source>
</evidence>
<feature type="binding site" evidence="13">
    <location>
        <begin position="47"/>
        <end position="54"/>
    </location>
    <ligand>
        <name>ATP</name>
        <dbReference type="ChEBI" id="CHEBI:30616"/>
    </ligand>
</feature>
<evidence type="ECO:0000256" key="13">
    <source>
        <dbReference type="HAMAP-Rule" id="MF_00409"/>
    </source>
</evidence>
<evidence type="ECO:0000256" key="8">
    <source>
        <dbReference type="ARBA" id="ARBA00022741"/>
    </source>
</evidence>
<accession>A0ABT8L5P4</accession>
<dbReference type="GO" id="GO:0009029">
    <property type="term" value="F:lipid-A 4'-kinase activity"/>
    <property type="evidence" value="ECO:0007669"/>
    <property type="project" value="UniProtKB-EC"/>
</dbReference>
<comment type="similarity">
    <text evidence="13">Belongs to the LpxK family.</text>
</comment>
<reference evidence="14" key="1">
    <citation type="submission" date="2023-06" db="EMBL/GenBank/DDBJ databases">
        <title>Genomic of Agaribacillus aureum.</title>
        <authorList>
            <person name="Wang G."/>
        </authorList>
    </citation>
    <scope>NUCLEOTIDE SEQUENCE</scope>
    <source>
        <strain evidence="14">BMA12</strain>
    </source>
</reference>
<keyword evidence="9 13" id="KW-0418">Kinase</keyword>
<dbReference type="Pfam" id="PF02606">
    <property type="entry name" value="LpxK"/>
    <property type="match status" value="1"/>
</dbReference>
<proteinExistence type="inferred from homology"/>
<evidence type="ECO:0000256" key="5">
    <source>
        <dbReference type="ARBA" id="ARBA00022516"/>
    </source>
</evidence>
<comment type="pathway">
    <text evidence="2 13">Glycolipid biosynthesis; lipid IV(A) biosynthesis; lipid IV(A) from (3R)-3-hydroxytetradecanoyl-[acyl-carrier-protein] and UDP-N-acetyl-alpha-D-glucosamine: step 6/6.</text>
</comment>
<comment type="function">
    <text evidence="1 13">Transfers the gamma-phosphate of ATP to the 4'-position of a tetraacyldisaccharide 1-phosphate intermediate (termed DS-1-P) to form tetraacyldisaccharide 1,4'-bis-phosphate (lipid IVA).</text>
</comment>
<dbReference type="EMBL" id="JAUJEB010000001">
    <property type="protein sequence ID" value="MDN5211548.1"/>
    <property type="molecule type" value="Genomic_DNA"/>
</dbReference>
<evidence type="ECO:0000256" key="10">
    <source>
        <dbReference type="ARBA" id="ARBA00022840"/>
    </source>
</evidence>
<evidence type="ECO:0000256" key="2">
    <source>
        <dbReference type="ARBA" id="ARBA00004870"/>
    </source>
</evidence>
<dbReference type="EC" id="2.7.1.130" evidence="3 13"/>